<dbReference type="RefSeq" id="WP_149838200.1">
    <property type="nucleotide sequence ID" value="NZ_VUOC01000002.1"/>
</dbReference>
<comment type="caution">
    <text evidence="2">The sequence shown here is derived from an EMBL/GenBank/DDBJ whole genome shotgun (WGS) entry which is preliminary data.</text>
</comment>
<reference evidence="2 3" key="1">
    <citation type="submission" date="2019-09" db="EMBL/GenBank/DDBJ databases">
        <title>Chitinophaga ginsengihumi sp. nov., isolated from soil of ginseng rhizosphere.</title>
        <authorList>
            <person name="Lee J."/>
        </authorList>
    </citation>
    <scope>NUCLEOTIDE SEQUENCE [LARGE SCALE GENOMIC DNA]</scope>
    <source>
        <strain evidence="2 3">BN140078</strain>
    </source>
</reference>
<name>A0A5B2VX18_9BACT</name>
<sequence length="204" mass="22727">MKLPIIIAACLMLALASCTRSHPQEKTTTHPTPKALDDSRSSAYDLLSSKRGGISIVRSLYEELEGNTPALKHLEDKLDSLSDSKQDSLRVFNWYSNKNEDYYRSATSLSERIGDSVLRKSIVDLITASEDRYNMSVSQHTALLKAIEAGTLKLDDLHTALMIVKTLPIIASYQHEKLPPATSLKGYADEQGKTIKYENTLLKK</sequence>
<evidence type="ECO:0008006" key="4">
    <source>
        <dbReference type="Google" id="ProtNLM"/>
    </source>
</evidence>
<feature type="chain" id="PRO_5022662735" description="Lipoprotein" evidence="1">
    <location>
        <begin position="24"/>
        <end position="204"/>
    </location>
</feature>
<dbReference type="Proteomes" id="UP000324611">
    <property type="component" value="Unassembled WGS sequence"/>
</dbReference>
<protein>
    <recommendedName>
        <fullName evidence="4">Lipoprotein</fullName>
    </recommendedName>
</protein>
<feature type="signal peptide" evidence="1">
    <location>
        <begin position="1"/>
        <end position="23"/>
    </location>
</feature>
<proteinExistence type="predicted"/>
<keyword evidence="1" id="KW-0732">Signal</keyword>
<organism evidence="2 3">
    <name type="scientific">Chitinophaga agrisoli</name>
    <dbReference type="NCBI Taxonomy" id="2607653"/>
    <lineage>
        <taxon>Bacteria</taxon>
        <taxon>Pseudomonadati</taxon>
        <taxon>Bacteroidota</taxon>
        <taxon>Chitinophagia</taxon>
        <taxon>Chitinophagales</taxon>
        <taxon>Chitinophagaceae</taxon>
        <taxon>Chitinophaga</taxon>
    </lineage>
</organism>
<dbReference type="AlphaFoldDB" id="A0A5B2VX18"/>
<gene>
    <name evidence="2" type="ORF">F0L74_12515</name>
</gene>
<evidence type="ECO:0000313" key="3">
    <source>
        <dbReference type="Proteomes" id="UP000324611"/>
    </source>
</evidence>
<dbReference type="PROSITE" id="PS51257">
    <property type="entry name" value="PROKAR_LIPOPROTEIN"/>
    <property type="match status" value="1"/>
</dbReference>
<reference evidence="2 3" key="2">
    <citation type="submission" date="2019-09" db="EMBL/GenBank/DDBJ databases">
        <authorList>
            <person name="Jin C."/>
        </authorList>
    </citation>
    <scope>NUCLEOTIDE SEQUENCE [LARGE SCALE GENOMIC DNA]</scope>
    <source>
        <strain evidence="2 3">BN140078</strain>
    </source>
</reference>
<evidence type="ECO:0000313" key="2">
    <source>
        <dbReference type="EMBL" id="KAA2243324.1"/>
    </source>
</evidence>
<evidence type="ECO:0000256" key="1">
    <source>
        <dbReference type="SAM" id="SignalP"/>
    </source>
</evidence>
<accession>A0A5B2VX18</accession>
<dbReference type="EMBL" id="VUOC01000002">
    <property type="protein sequence ID" value="KAA2243324.1"/>
    <property type="molecule type" value="Genomic_DNA"/>
</dbReference>
<keyword evidence="3" id="KW-1185">Reference proteome</keyword>